<sequence>MKIYLLAALALLTGCCGRSGNVPETRQAVTVLQGNGPCITYAASPGDILLSAEFIRESGKGDNFYKSLISSRPVIKKGECLPVFGFHFEPAEQYNAYYLISNLNHPRKLILKSVFTLPGDHSGPAGVGP</sequence>
<evidence type="ECO:0000313" key="2">
    <source>
        <dbReference type="EMBL" id="MFC6377009.1"/>
    </source>
</evidence>
<proteinExistence type="predicted"/>
<reference evidence="3" key="1">
    <citation type="journal article" date="2019" name="Int. J. Syst. Evol. Microbiol.">
        <title>The Global Catalogue of Microorganisms (GCM) 10K type strain sequencing project: providing services to taxonomists for standard genome sequencing and annotation.</title>
        <authorList>
            <consortium name="The Broad Institute Genomics Platform"/>
            <consortium name="The Broad Institute Genome Sequencing Center for Infectious Disease"/>
            <person name="Wu L."/>
            <person name="Ma J."/>
        </authorList>
    </citation>
    <scope>NUCLEOTIDE SEQUENCE [LARGE SCALE GENOMIC DNA]</scope>
    <source>
        <strain evidence="3">CGMCC 1.18518</strain>
    </source>
</reference>
<keyword evidence="2" id="KW-0449">Lipoprotein</keyword>
<evidence type="ECO:0000313" key="3">
    <source>
        <dbReference type="Proteomes" id="UP001596230"/>
    </source>
</evidence>
<name>A0ABW1VTF1_9GAMM</name>
<gene>
    <name evidence="2" type="ORF">ACFP9W_02665</name>
</gene>
<evidence type="ECO:0000259" key="1">
    <source>
        <dbReference type="Pfam" id="PF24295"/>
    </source>
</evidence>
<accession>A0ABW1VTF1</accession>
<comment type="caution">
    <text evidence="2">The sequence shown here is derived from an EMBL/GenBank/DDBJ whole genome shotgun (WGS) entry which is preliminary data.</text>
</comment>
<dbReference type="NCBIfam" id="NF045617">
    <property type="entry name" value="mostly_LP"/>
    <property type="match status" value="1"/>
</dbReference>
<dbReference type="InterPro" id="IPR055903">
    <property type="entry name" value="DUF7480"/>
</dbReference>
<organism evidence="2 3">
    <name type="scientific">Tatumella terrea</name>
    <dbReference type="NCBI Taxonomy" id="419007"/>
    <lineage>
        <taxon>Bacteria</taxon>
        <taxon>Pseudomonadati</taxon>
        <taxon>Pseudomonadota</taxon>
        <taxon>Gammaproteobacteria</taxon>
        <taxon>Enterobacterales</taxon>
        <taxon>Erwiniaceae</taxon>
        <taxon>Tatumella</taxon>
    </lineage>
</organism>
<feature type="domain" description="DUF7480" evidence="1">
    <location>
        <begin position="28"/>
        <end position="107"/>
    </location>
</feature>
<dbReference type="EMBL" id="JBHSUB010000004">
    <property type="protein sequence ID" value="MFC6377009.1"/>
    <property type="molecule type" value="Genomic_DNA"/>
</dbReference>
<keyword evidence="3" id="KW-1185">Reference proteome</keyword>
<dbReference type="RefSeq" id="WP_385946199.1">
    <property type="nucleotide sequence ID" value="NZ_JBHSUB010000004.1"/>
</dbReference>
<dbReference type="Pfam" id="PF24295">
    <property type="entry name" value="DUF7480"/>
    <property type="match status" value="1"/>
</dbReference>
<protein>
    <submittedName>
        <fullName evidence="2">T6SS immunity periplasmic lipoprotein</fullName>
    </submittedName>
</protein>
<dbReference type="InterPro" id="IPR054657">
    <property type="entry name" value="T6SS_periplasmic_put"/>
</dbReference>
<dbReference type="PROSITE" id="PS51257">
    <property type="entry name" value="PROKAR_LIPOPROTEIN"/>
    <property type="match status" value="1"/>
</dbReference>
<dbReference type="Proteomes" id="UP001596230">
    <property type="component" value="Unassembled WGS sequence"/>
</dbReference>